<dbReference type="InterPro" id="IPR036291">
    <property type="entry name" value="NAD(P)-bd_dom_sf"/>
</dbReference>
<dbReference type="CDD" id="cd05325">
    <property type="entry name" value="carb_red_sniffer_like_SDR_c"/>
    <property type="match status" value="1"/>
</dbReference>
<dbReference type="FunCoup" id="J0WSW0">
    <property type="interactions" value="32"/>
</dbReference>
<dbReference type="PRINTS" id="PR00081">
    <property type="entry name" value="GDHRDH"/>
</dbReference>
<dbReference type="PANTHER" id="PTHR45458">
    <property type="entry name" value="SHORT-CHAIN DEHYDROGENASE/REDUCTASE SDR"/>
    <property type="match status" value="1"/>
</dbReference>
<dbReference type="SUPFAM" id="SSF51735">
    <property type="entry name" value="NAD(P)-binding Rossmann-fold domains"/>
    <property type="match status" value="1"/>
</dbReference>
<dbReference type="EMBL" id="JH687863">
    <property type="protein sequence ID" value="EJD36367.1"/>
    <property type="molecule type" value="Genomic_DNA"/>
</dbReference>
<evidence type="ECO:0000313" key="2">
    <source>
        <dbReference type="Proteomes" id="UP000006514"/>
    </source>
</evidence>
<proteinExistence type="predicted"/>
<organism evidence="1 2">
    <name type="scientific">Auricularia subglabra (strain TFB-10046 / SS5)</name>
    <name type="common">White-rot fungus</name>
    <name type="synonym">Auricularia delicata (strain TFB10046)</name>
    <dbReference type="NCBI Taxonomy" id="717982"/>
    <lineage>
        <taxon>Eukaryota</taxon>
        <taxon>Fungi</taxon>
        <taxon>Dikarya</taxon>
        <taxon>Basidiomycota</taxon>
        <taxon>Agaricomycotina</taxon>
        <taxon>Agaricomycetes</taxon>
        <taxon>Auriculariales</taxon>
        <taxon>Auriculariaceae</taxon>
        <taxon>Auricularia</taxon>
    </lineage>
</organism>
<sequence length="268" mass="28525">MPSYVIAGASRGIGLGFVEHIAATPENTVFALARNPDGAKGLQALAGKPNVHILKADMTDPTSLQAAADAVAAVTGGKLDVLVNNGGIAGESWRTLDDYASPQALIEDFRSVFDTNVLGGILTTNAFLPLLRKGERKKVLSIGSGQGDTTSILEIGQKYSPSYAVTKSAMEMVGVKYAVKYKDEGFTFLTICPGPVKTDMATPPTDPEDQKRAKEVWESFAKIAPPGWKGPMEPVESVRKMLDVLDHTTPADSGKFVSHKGTRGDWFG</sequence>
<reference evidence="2" key="1">
    <citation type="journal article" date="2012" name="Science">
        <title>The Paleozoic origin of enzymatic lignin decomposition reconstructed from 31 fungal genomes.</title>
        <authorList>
            <person name="Floudas D."/>
            <person name="Binder M."/>
            <person name="Riley R."/>
            <person name="Barry K."/>
            <person name="Blanchette R.A."/>
            <person name="Henrissat B."/>
            <person name="Martinez A.T."/>
            <person name="Otillar R."/>
            <person name="Spatafora J.W."/>
            <person name="Yadav J.S."/>
            <person name="Aerts A."/>
            <person name="Benoit I."/>
            <person name="Boyd A."/>
            <person name="Carlson A."/>
            <person name="Copeland A."/>
            <person name="Coutinho P.M."/>
            <person name="de Vries R.P."/>
            <person name="Ferreira P."/>
            <person name="Findley K."/>
            <person name="Foster B."/>
            <person name="Gaskell J."/>
            <person name="Glotzer D."/>
            <person name="Gorecki P."/>
            <person name="Heitman J."/>
            <person name="Hesse C."/>
            <person name="Hori C."/>
            <person name="Igarashi K."/>
            <person name="Jurgens J.A."/>
            <person name="Kallen N."/>
            <person name="Kersten P."/>
            <person name="Kohler A."/>
            <person name="Kuees U."/>
            <person name="Kumar T.K.A."/>
            <person name="Kuo A."/>
            <person name="LaButti K."/>
            <person name="Larrondo L.F."/>
            <person name="Lindquist E."/>
            <person name="Ling A."/>
            <person name="Lombard V."/>
            <person name="Lucas S."/>
            <person name="Lundell T."/>
            <person name="Martin R."/>
            <person name="McLaughlin D.J."/>
            <person name="Morgenstern I."/>
            <person name="Morin E."/>
            <person name="Murat C."/>
            <person name="Nagy L.G."/>
            <person name="Nolan M."/>
            <person name="Ohm R.A."/>
            <person name="Patyshakuliyeva A."/>
            <person name="Rokas A."/>
            <person name="Ruiz-Duenas F.J."/>
            <person name="Sabat G."/>
            <person name="Salamov A."/>
            <person name="Samejima M."/>
            <person name="Schmutz J."/>
            <person name="Slot J.C."/>
            <person name="St John F."/>
            <person name="Stenlid J."/>
            <person name="Sun H."/>
            <person name="Sun S."/>
            <person name="Syed K."/>
            <person name="Tsang A."/>
            <person name="Wiebenga A."/>
            <person name="Young D."/>
            <person name="Pisabarro A."/>
            <person name="Eastwood D.C."/>
            <person name="Martin F."/>
            <person name="Cullen D."/>
            <person name="Grigoriev I.V."/>
            <person name="Hibbett D.S."/>
        </authorList>
    </citation>
    <scope>NUCLEOTIDE SEQUENCE [LARGE SCALE GENOMIC DNA]</scope>
    <source>
        <strain evidence="2">TFB10046</strain>
    </source>
</reference>
<dbReference type="InterPro" id="IPR002347">
    <property type="entry name" value="SDR_fam"/>
</dbReference>
<dbReference type="OrthoDB" id="9876299at2759"/>
<dbReference type="InterPro" id="IPR052184">
    <property type="entry name" value="SDR_enzymes"/>
</dbReference>
<name>J0WSW0_AURST</name>
<keyword evidence="2" id="KW-1185">Reference proteome</keyword>
<accession>J0WSW0</accession>
<dbReference type="Gene3D" id="3.40.50.720">
    <property type="entry name" value="NAD(P)-binding Rossmann-like Domain"/>
    <property type="match status" value="1"/>
</dbReference>
<protein>
    <submittedName>
        <fullName evidence="1">Putative short-chain dehydrogenases/reductase</fullName>
    </submittedName>
</protein>
<dbReference type="OMA" id="NIYLVCA"/>
<dbReference type="eggNOG" id="KOG1611">
    <property type="taxonomic scope" value="Eukaryota"/>
</dbReference>
<dbReference type="AlphaFoldDB" id="J0WSW0"/>
<dbReference type="GO" id="GO:0016616">
    <property type="term" value="F:oxidoreductase activity, acting on the CH-OH group of donors, NAD or NADP as acceptor"/>
    <property type="evidence" value="ECO:0007669"/>
    <property type="project" value="TreeGrafter"/>
</dbReference>
<dbReference type="PANTHER" id="PTHR45458:SF3">
    <property type="entry name" value="CHAIN DEHYDROGENASE (ATSC), PUTATIVE-RELATED"/>
    <property type="match status" value="1"/>
</dbReference>
<gene>
    <name evidence="1" type="ORF">AURDEDRAFT_117113</name>
</gene>
<dbReference type="KEGG" id="adl:AURDEDRAFT_117113"/>
<dbReference type="Proteomes" id="UP000006514">
    <property type="component" value="Unassembled WGS sequence"/>
</dbReference>
<dbReference type="Pfam" id="PF00106">
    <property type="entry name" value="adh_short"/>
    <property type="match status" value="1"/>
</dbReference>
<evidence type="ECO:0000313" key="1">
    <source>
        <dbReference type="EMBL" id="EJD36367.1"/>
    </source>
</evidence>
<dbReference type="InParanoid" id="J0WSW0"/>